<keyword evidence="8" id="KW-1185">Reference proteome</keyword>
<dbReference type="NCBIfam" id="NF004079">
    <property type="entry name" value="PRK05584.1"/>
    <property type="match status" value="1"/>
</dbReference>
<organism evidence="7 8">
    <name type="scientific">Paenibacillus anaericanus</name>
    <dbReference type="NCBI Taxonomy" id="170367"/>
    <lineage>
        <taxon>Bacteria</taxon>
        <taxon>Bacillati</taxon>
        <taxon>Bacillota</taxon>
        <taxon>Bacilli</taxon>
        <taxon>Bacillales</taxon>
        <taxon>Paenibacillaceae</taxon>
        <taxon>Paenibacillus</taxon>
    </lineage>
</organism>
<dbReference type="NCBIfam" id="TIGR01704">
    <property type="entry name" value="MTA_SAH-Nsdase"/>
    <property type="match status" value="1"/>
</dbReference>
<evidence type="ECO:0000259" key="6">
    <source>
        <dbReference type="Pfam" id="PF01048"/>
    </source>
</evidence>
<evidence type="ECO:0000256" key="3">
    <source>
        <dbReference type="ARBA" id="ARBA00022605"/>
    </source>
</evidence>
<dbReference type="Gene3D" id="3.40.50.1580">
    <property type="entry name" value="Nucleoside phosphorylase domain"/>
    <property type="match status" value="1"/>
</dbReference>
<dbReference type="OrthoDB" id="9792278at2"/>
<gene>
    <name evidence="7" type="ORF">EJP82_15440</name>
</gene>
<accession>A0A3S1DR24</accession>
<dbReference type="GO" id="GO:0008930">
    <property type="term" value="F:methylthioadenosine nucleosidase activity"/>
    <property type="evidence" value="ECO:0007669"/>
    <property type="project" value="InterPro"/>
</dbReference>
<dbReference type="PANTHER" id="PTHR46832">
    <property type="entry name" value="5'-METHYLTHIOADENOSINE/S-ADENOSYLHOMOCYSTEINE NUCLEOSIDASE"/>
    <property type="match status" value="1"/>
</dbReference>
<dbReference type="CDD" id="cd09008">
    <property type="entry name" value="MTAN"/>
    <property type="match status" value="1"/>
</dbReference>
<comment type="pathway">
    <text evidence="1">Amino-acid biosynthesis; L-methionine biosynthesis via salvage pathway; S-methyl-5-thio-alpha-D-ribose 1-phosphate from S-methyl-5'-thioadenosine (hydrolase route): step 1/2.</text>
</comment>
<keyword evidence="3" id="KW-0028">Amino-acid biosynthesis</keyword>
<dbReference type="AlphaFoldDB" id="A0A3S1DR24"/>
<protein>
    <recommendedName>
        <fullName evidence="2">adenosylhomocysteine nucleosidase</fullName>
        <ecNumber evidence="2">3.2.2.9</ecNumber>
    </recommendedName>
</protein>
<dbReference type="InterPro" id="IPR035994">
    <property type="entry name" value="Nucleoside_phosphorylase_sf"/>
</dbReference>
<keyword evidence="5" id="KW-0486">Methionine biosynthesis</keyword>
<keyword evidence="7" id="KW-0326">Glycosidase</keyword>
<dbReference type="GO" id="GO:0019284">
    <property type="term" value="P:L-methionine salvage from S-adenosylmethionine"/>
    <property type="evidence" value="ECO:0007669"/>
    <property type="project" value="TreeGrafter"/>
</dbReference>
<dbReference type="InterPro" id="IPR010049">
    <property type="entry name" value="MTA_SAH_Nsdase"/>
</dbReference>
<proteinExistence type="predicted"/>
<dbReference type="GO" id="GO:0005829">
    <property type="term" value="C:cytosol"/>
    <property type="evidence" value="ECO:0007669"/>
    <property type="project" value="TreeGrafter"/>
</dbReference>
<dbReference type="EMBL" id="RZNY01000012">
    <property type="protein sequence ID" value="RUT45351.1"/>
    <property type="molecule type" value="Genomic_DNA"/>
</dbReference>
<dbReference type="RefSeq" id="WP_127192955.1">
    <property type="nucleotide sequence ID" value="NZ_RZNY01000012.1"/>
</dbReference>
<evidence type="ECO:0000256" key="5">
    <source>
        <dbReference type="ARBA" id="ARBA00023167"/>
    </source>
</evidence>
<dbReference type="Pfam" id="PF01048">
    <property type="entry name" value="PNP_UDP_1"/>
    <property type="match status" value="1"/>
</dbReference>
<dbReference type="EC" id="3.2.2.9" evidence="2"/>
<reference evidence="7 8" key="1">
    <citation type="submission" date="2018-12" db="EMBL/GenBank/DDBJ databases">
        <authorList>
            <person name="Sun L."/>
            <person name="Chen Z."/>
        </authorList>
    </citation>
    <scope>NUCLEOTIDE SEQUENCE [LARGE SCALE GENOMIC DNA]</scope>
    <source>
        <strain evidence="7 8">DSM 15890</strain>
    </source>
</reference>
<feature type="domain" description="Nucleoside phosphorylase" evidence="6">
    <location>
        <begin position="2"/>
        <end position="230"/>
    </location>
</feature>
<dbReference type="UniPathway" id="UPA00904">
    <property type="reaction ID" value="UER00871"/>
</dbReference>
<dbReference type="InterPro" id="IPR000845">
    <property type="entry name" value="Nucleoside_phosphorylase_d"/>
</dbReference>
<dbReference type="Proteomes" id="UP000279446">
    <property type="component" value="Unassembled WGS sequence"/>
</dbReference>
<evidence type="ECO:0000256" key="4">
    <source>
        <dbReference type="ARBA" id="ARBA00022801"/>
    </source>
</evidence>
<evidence type="ECO:0000313" key="7">
    <source>
        <dbReference type="EMBL" id="RUT45351.1"/>
    </source>
</evidence>
<dbReference type="PANTHER" id="PTHR46832:SF1">
    <property type="entry name" value="5'-METHYLTHIOADENOSINE_S-ADENOSYLHOMOCYSTEINE NUCLEOSIDASE"/>
    <property type="match status" value="1"/>
</dbReference>
<dbReference type="SUPFAM" id="SSF53167">
    <property type="entry name" value="Purine and uridine phosphorylases"/>
    <property type="match status" value="1"/>
</dbReference>
<dbReference type="GO" id="GO:0009164">
    <property type="term" value="P:nucleoside catabolic process"/>
    <property type="evidence" value="ECO:0007669"/>
    <property type="project" value="InterPro"/>
</dbReference>
<keyword evidence="4 7" id="KW-0378">Hydrolase</keyword>
<evidence type="ECO:0000313" key="8">
    <source>
        <dbReference type="Proteomes" id="UP000279446"/>
    </source>
</evidence>
<evidence type="ECO:0000256" key="1">
    <source>
        <dbReference type="ARBA" id="ARBA00004945"/>
    </source>
</evidence>
<dbReference type="GO" id="GO:0008782">
    <property type="term" value="F:adenosylhomocysteine nucleosidase activity"/>
    <property type="evidence" value="ECO:0007669"/>
    <property type="project" value="UniProtKB-EC"/>
</dbReference>
<sequence>MKIAVIAAMAQEIGPLRAKADLLNKVQIGKVMIEEAVLDGQELLLVEGGIGKVNAAVATTILIERYRPELIINIGSAGAFDHNLKVGDVVVATEFKYGDVDATCFGYAKGQVPQMPAAYPMAAKWLEIVIQTIASHEFSYAIDRGLVLTLDSFMSSHQRVEQVQHDFPDVKVSDMEGLAIVQAADQYGIPVIGIKAVSDIAGEEEGSTNSFTDNLHYAADTSSHFAALFLRQLTSLALT</sequence>
<comment type="caution">
    <text evidence="7">The sequence shown here is derived from an EMBL/GenBank/DDBJ whole genome shotgun (WGS) entry which is preliminary data.</text>
</comment>
<evidence type="ECO:0000256" key="2">
    <source>
        <dbReference type="ARBA" id="ARBA00011974"/>
    </source>
</evidence>
<dbReference type="GO" id="GO:0019509">
    <property type="term" value="P:L-methionine salvage from methylthioadenosine"/>
    <property type="evidence" value="ECO:0007669"/>
    <property type="project" value="UniProtKB-UniPathway"/>
</dbReference>
<name>A0A3S1DR24_9BACL</name>